<feature type="transmembrane region" description="Helical" evidence="6">
    <location>
        <begin position="95"/>
        <end position="117"/>
    </location>
</feature>
<organism evidence="8 9">
    <name type="scientific">Opacimonas viscosa</name>
    <dbReference type="NCBI Taxonomy" id="2961944"/>
    <lineage>
        <taxon>Bacteria</taxon>
        <taxon>Pseudomonadati</taxon>
        <taxon>Pseudomonadota</taxon>
        <taxon>Gammaproteobacteria</taxon>
        <taxon>Alteromonadales</taxon>
        <taxon>Alteromonadaceae</taxon>
        <taxon>Opacimonas</taxon>
    </lineage>
</organism>
<evidence type="ECO:0000256" key="2">
    <source>
        <dbReference type="ARBA" id="ARBA00022475"/>
    </source>
</evidence>
<dbReference type="Proteomes" id="UP001165413">
    <property type="component" value="Unassembled WGS sequence"/>
</dbReference>
<dbReference type="InterPro" id="IPR011577">
    <property type="entry name" value="Cyt_b561_bac/Ni-Hgenase"/>
</dbReference>
<sequence>MKTQNQVWDIYTRLFHWLLVLGIAYQWVSMELLDDAMEQHALVGYGLLSLILWRIIWGFIGPHTVRFRHFSPNLKTLFTYLRAKPKPVYATHNPLGSIAVLTFFGLILVQSISGLFMTDDIFFSGPLLGWLDTTIENVIQSLHDTSFDLLVLLILVHILAVVWHVLHAEPYLIKAMFHGKKPLITPPSMSNLQVHSRALVSLGIAITLVYCSVNYLPQWLGINPADDWDF</sequence>
<keyword evidence="4 6" id="KW-1133">Transmembrane helix</keyword>
<keyword evidence="5 6" id="KW-0472">Membrane</keyword>
<dbReference type="InterPro" id="IPR016174">
    <property type="entry name" value="Di-haem_cyt_TM"/>
</dbReference>
<evidence type="ECO:0000313" key="9">
    <source>
        <dbReference type="Proteomes" id="UP001165413"/>
    </source>
</evidence>
<evidence type="ECO:0000256" key="1">
    <source>
        <dbReference type="ARBA" id="ARBA00004651"/>
    </source>
</evidence>
<dbReference type="SUPFAM" id="SSF81342">
    <property type="entry name" value="Transmembrane di-heme cytochromes"/>
    <property type="match status" value="1"/>
</dbReference>
<evidence type="ECO:0000256" key="6">
    <source>
        <dbReference type="SAM" id="Phobius"/>
    </source>
</evidence>
<comment type="caution">
    <text evidence="8">The sequence shown here is derived from an EMBL/GenBank/DDBJ whole genome shotgun (WGS) entry which is preliminary data.</text>
</comment>
<dbReference type="GO" id="GO:0005886">
    <property type="term" value="C:plasma membrane"/>
    <property type="evidence" value="ECO:0007669"/>
    <property type="project" value="UniProtKB-SubCell"/>
</dbReference>
<protein>
    <submittedName>
        <fullName evidence="8">Cytochrome b/b6 domain-containing protein</fullName>
    </submittedName>
</protein>
<dbReference type="Pfam" id="PF01292">
    <property type="entry name" value="Ni_hydr_CYTB"/>
    <property type="match status" value="1"/>
</dbReference>
<feature type="domain" description="Cytochrome b561 bacterial/Ni-hydrogenase" evidence="7">
    <location>
        <begin position="7"/>
        <end position="179"/>
    </location>
</feature>
<feature type="transmembrane region" description="Helical" evidence="6">
    <location>
        <begin position="42"/>
        <end position="60"/>
    </location>
</feature>
<evidence type="ECO:0000256" key="3">
    <source>
        <dbReference type="ARBA" id="ARBA00022692"/>
    </source>
</evidence>
<name>A0AA42BKE1_9ALTE</name>
<evidence type="ECO:0000259" key="7">
    <source>
        <dbReference type="Pfam" id="PF01292"/>
    </source>
</evidence>
<keyword evidence="2" id="KW-1003">Cell membrane</keyword>
<dbReference type="PANTHER" id="PTHR30485:SF2">
    <property type="entry name" value="BLL0597 PROTEIN"/>
    <property type="match status" value="1"/>
</dbReference>
<dbReference type="GO" id="GO:0020037">
    <property type="term" value="F:heme binding"/>
    <property type="evidence" value="ECO:0007669"/>
    <property type="project" value="TreeGrafter"/>
</dbReference>
<feature type="transmembrane region" description="Helical" evidence="6">
    <location>
        <begin position="12"/>
        <end position="30"/>
    </location>
</feature>
<feature type="transmembrane region" description="Helical" evidence="6">
    <location>
        <begin position="149"/>
        <end position="166"/>
    </location>
</feature>
<proteinExistence type="predicted"/>
<feature type="transmembrane region" description="Helical" evidence="6">
    <location>
        <begin position="198"/>
        <end position="216"/>
    </location>
</feature>
<dbReference type="EMBL" id="JANATA010000001">
    <property type="protein sequence ID" value="MCP3427673.1"/>
    <property type="molecule type" value="Genomic_DNA"/>
</dbReference>
<evidence type="ECO:0000256" key="4">
    <source>
        <dbReference type="ARBA" id="ARBA00022989"/>
    </source>
</evidence>
<gene>
    <name evidence="8" type="ORF">NLF92_01800</name>
</gene>
<dbReference type="Gene3D" id="1.20.950.20">
    <property type="entry name" value="Transmembrane di-heme cytochromes, Chain C"/>
    <property type="match status" value="1"/>
</dbReference>
<dbReference type="InterPro" id="IPR051542">
    <property type="entry name" value="Hydrogenase_cytochrome"/>
</dbReference>
<dbReference type="GO" id="GO:0009055">
    <property type="term" value="F:electron transfer activity"/>
    <property type="evidence" value="ECO:0007669"/>
    <property type="project" value="InterPro"/>
</dbReference>
<comment type="subcellular location">
    <subcellularLocation>
        <location evidence="1">Cell membrane</location>
        <topology evidence="1">Multi-pass membrane protein</topology>
    </subcellularLocation>
</comment>
<dbReference type="PANTHER" id="PTHR30485">
    <property type="entry name" value="NI/FE-HYDROGENASE 1 B-TYPE CYTOCHROME SUBUNIT"/>
    <property type="match status" value="1"/>
</dbReference>
<dbReference type="AlphaFoldDB" id="A0AA42BKE1"/>
<reference evidence="8" key="1">
    <citation type="submission" date="2022-07" db="EMBL/GenBank/DDBJ databases">
        <title>Characterization of the Novel Bacterium Alteromonas immobilis LMIT006 and Alteromonas gregis LMIT007.</title>
        <authorList>
            <person name="Lin X."/>
        </authorList>
    </citation>
    <scope>NUCLEOTIDE SEQUENCE</scope>
    <source>
        <strain evidence="8">LMIT007</strain>
    </source>
</reference>
<accession>A0AA42BKE1</accession>
<keyword evidence="9" id="KW-1185">Reference proteome</keyword>
<dbReference type="GO" id="GO:0022904">
    <property type="term" value="P:respiratory electron transport chain"/>
    <property type="evidence" value="ECO:0007669"/>
    <property type="project" value="InterPro"/>
</dbReference>
<evidence type="ECO:0000313" key="8">
    <source>
        <dbReference type="EMBL" id="MCP3427673.1"/>
    </source>
</evidence>
<evidence type="ECO:0000256" key="5">
    <source>
        <dbReference type="ARBA" id="ARBA00023136"/>
    </source>
</evidence>
<dbReference type="RefSeq" id="WP_254098233.1">
    <property type="nucleotide sequence ID" value="NZ_JANATA010000001.1"/>
</dbReference>
<keyword evidence="3 6" id="KW-0812">Transmembrane</keyword>